<dbReference type="InterPro" id="IPR019734">
    <property type="entry name" value="TPR_rpt"/>
</dbReference>
<dbReference type="PROSITE" id="PS50005">
    <property type="entry name" value="TPR"/>
    <property type="match status" value="2"/>
</dbReference>
<evidence type="ECO:0000313" key="5">
    <source>
        <dbReference type="Proteomes" id="UP000023152"/>
    </source>
</evidence>
<keyword evidence="5" id="KW-1185">Reference proteome</keyword>
<evidence type="ECO:0000313" key="4">
    <source>
        <dbReference type="EMBL" id="ETO12269.1"/>
    </source>
</evidence>
<evidence type="ECO:0000256" key="3">
    <source>
        <dbReference type="PROSITE-ProRule" id="PRU00339"/>
    </source>
</evidence>
<dbReference type="PANTHER" id="PTHR45641:SF19">
    <property type="entry name" value="NEPHROCYSTIN-3"/>
    <property type="match status" value="1"/>
</dbReference>
<dbReference type="EMBL" id="ASPP01021553">
    <property type="protein sequence ID" value="ETO12269.1"/>
    <property type="molecule type" value="Genomic_DNA"/>
</dbReference>
<dbReference type="AlphaFoldDB" id="X6MED1"/>
<keyword evidence="2 3" id="KW-0802">TPR repeat</keyword>
<name>X6MED1_RETFI</name>
<feature type="repeat" description="TPR" evidence="3">
    <location>
        <begin position="376"/>
        <end position="409"/>
    </location>
</feature>
<comment type="caution">
    <text evidence="4">The sequence shown here is derived from an EMBL/GenBank/DDBJ whole genome shotgun (WGS) entry which is preliminary data.</text>
</comment>
<dbReference type="OrthoDB" id="1414216at2759"/>
<dbReference type="SUPFAM" id="SSF48452">
    <property type="entry name" value="TPR-like"/>
    <property type="match status" value="1"/>
</dbReference>
<gene>
    <name evidence="4" type="ORF">RFI_25109</name>
</gene>
<dbReference type="Gene3D" id="1.25.40.10">
    <property type="entry name" value="Tetratricopeptide repeat domain"/>
    <property type="match status" value="2"/>
</dbReference>
<dbReference type="SMART" id="SM00028">
    <property type="entry name" value="TPR"/>
    <property type="match status" value="4"/>
</dbReference>
<dbReference type="Proteomes" id="UP000023152">
    <property type="component" value="Unassembled WGS sequence"/>
</dbReference>
<keyword evidence="1" id="KW-0677">Repeat</keyword>
<evidence type="ECO:0000256" key="2">
    <source>
        <dbReference type="ARBA" id="ARBA00022803"/>
    </source>
</evidence>
<organism evidence="4 5">
    <name type="scientific">Reticulomyxa filosa</name>
    <dbReference type="NCBI Taxonomy" id="46433"/>
    <lineage>
        <taxon>Eukaryota</taxon>
        <taxon>Sar</taxon>
        <taxon>Rhizaria</taxon>
        <taxon>Retaria</taxon>
        <taxon>Foraminifera</taxon>
        <taxon>Monothalamids</taxon>
        <taxon>Reticulomyxidae</taxon>
        <taxon>Reticulomyxa</taxon>
    </lineage>
</organism>
<proteinExistence type="predicted"/>
<protein>
    <submittedName>
        <fullName evidence="4">Uncharacterized protein</fullName>
    </submittedName>
</protein>
<dbReference type="PANTHER" id="PTHR45641">
    <property type="entry name" value="TETRATRICOPEPTIDE REPEAT PROTEIN (AFU_ORTHOLOGUE AFUA_6G03870)"/>
    <property type="match status" value="1"/>
</dbReference>
<feature type="repeat" description="TPR" evidence="3">
    <location>
        <begin position="292"/>
        <end position="325"/>
    </location>
</feature>
<dbReference type="Pfam" id="PF13424">
    <property type="entry name" value="TPR_12"/>
    <property type="match status" value="2"/>
</dbReference>
<accession>X6MED1</accession>
<reference evidence="4 5" key="1">
    <citation type="journal article" date="2013" name="Curr. Biol.">
        <title>The Genome of the Foraminiferan Reticulomyxa filosa.</title>
        <authorList>
            <person name="Glockner G."/>
            <person name="Hulsmann N."/>
            <person name="Schleicher M."/>
            <person name="Noegel A.A."/>
            <person name="Eichinger L."/>
            <person name="Gallinger C."/>
            <person name="Pawlowski J."/>
            <person name="Sierra R."/>
            <person name="Euteneuer U."/>
            <person name="Pillet L."/>
            <person name="Moustafa A."/>
            <person name="Platzer M."/>
            <person name="Groth M."/>
            <person name="Szafranski K."/>
            <person name="Schliwa M."/>
        </authorList>
    </citation>
    <scope>NUCLEOTIDE SEQUENCE [LARGE SCALE GENOMIC DNA]</scope>
</reference>
<dbReference type="InterPro" id="IPR011990">
    <property type="entry name" value="TPR-like_helical_dom_sf"/>
</dbReference>
<evidence type="ECO:0000256" key="1">
    <source>
        <dbReference type="ARBA" id="ARBA00022737"/>
    </source>
</evidence>
<sequence>MCSNKDDIETDQHVEKAVKSDQLQIIAYFQPRYPTKENRTEQKEGQTDDKKEEMLVTKENIPETLDFKRHWSVDWIKSNVKAVKMVMEMINKGEQGLVVVAKSIDSNLNILSDNVNSFIMLVSNNKVEKTKIEEYLVYMIKTKLVVFDEVSIDGNVYSIDCEMQSKGNVTITTQVFVTKNVIIDQKLRQSISPIEWNNKIHHDILVELQDLQDKAEQYFDKINFRAAIGCLKEEVQLAIDTFGLNHPYVANAYNNLGAGCVKNERNNDAIQYHKISLKIVLSIFGENHPWIANLYNYLGISYDNLAQFENAITYHKKALDIRLKVFNSSDNWIAYSYGQLGFAYGRKGYYQDQFECYERELKIKTYILGDTHSEIAELYREIGFACKNNEQYDSAIKYFEDSLKIYKKILGKASATIAGMNFTLGQTFGKKGDIQTARKYCEEAWKTYNIAFGGWDTATNHMKTTIQDLDKHTVNSFFE</sequence>